<dbReference type="Proteomes" id="UP001222325">
    <property type="component" value="Unassembled WGS sequence"/>
</dbReference>
<comment type="caution">
    <text evidence="2">The sequence shown here is derived from an EMBL/GenBank/DDBJ whole genome shotgun (WGS) entry which is preliminary data.</text>
</comment>
<protein>
    <submittedName>
        <fullName evidence="2">Uncharacterized protein</fullName>
    </submittedName>
</protein>
<sequence length="436" mass="49001">MAPHGRKLLSPDEKVERRQASLAKYREKKGDQLREAARLRMQRFLYWTHTAPLPSQTSSRNRAALLDADEATVRRQKRRDRKSSSTYRDGWGSMVFPDIIIRAADAERRARKRLVCTVEEPSNSEATARPTSAPDFGVRNPRATTHESVYMPHPSPPPSRLPSPAPTACVLLCRPTYHPDPGDEELQKLSDDEQRIFYGIIGGRFGGCVVTSRKTLDAILQLDHRTQYFKASKWLRLIDLWNQNCEEYHNHHQIDNPVLRSPMVPPPSPEAAAVDETSCFLASIEGRYPCSLFGRDDIAMLAAADPLAPASIAALCSRMMLTAPKSRPIDVSSSEEHAPLSPVTISSDDECAPIRSTPKRRRKTRARGTETSTEDSRPLRYIVTGHNQFFHSRAQALDILKKTPGAHLFFARGADLFFMRDDNPSMRFEASSETQG</sequence>
<evidence type="ECO:0000256" key="1">
    <source>
        <dbReference type="SAM" id="MobiDB-lite"/>
    </source>
</evidence>
<dbReference type="EMBL" id="JARJCN010000103">
    <property type="protein sequence ID" value="KAJ7075134.1"/>
    <property type="molecule type" value="Genomic_DNA"/>
</dbReference>
<proteinExistence type="predicted"/>
<reference evidence="2" key="1">
    <citation type="submission" date="2023-03" db="EMBL/GenBank/DDBJ databases">
        <title>Massive genome expansion in bonnet fungi (Mycena s.s.) driven by repeated elements and novel gene families across ecological guilds.</title>
        <authorList>
            <consortium name="Lawrence Berkeley National Laboratory"/>
            <person name="Harder C.B."/>
            <person name="Miyauchi S."/>
            <person name="Viragh M."/>
            <person name="Kuo A."/>
            <person name="Thoen E."/>
            <person name="Andreopoulos B."/>
            <person name="Lu D."/>
            <person name="Skrede I."/>
            <person name="Drula E."/>
            <person name="Henrissat B."/>
            <person name="Morin E."/>
            <person name="Kohler A."/>
            <person name="Barry K."/>
            <person name="LaButti K."/>
            <person name="Morin E."/>
            <person name="Salamov A."/>
            <person name="Lipzen A."/>
            <person name="Mereny Z."/>
            <person name="Hegedus B."/>
            <person name="Baldrian P."/>
            <person name="Stursova M."/>
            <person name="Weitz H."/>
            <person name="Taylor A."/>
            <person name="Grigoriev I.V."/>
            <person name="Nagy L.G."/>
            <person name="Martin F."/>
            <person name="Kauserud H."/>
        </authorList>
    </citation>
    <scope>NUCLEOTIDE SEQUENCE</scope>
    <source>
        <strain evidence="2">CBHHK173m</strain>
    </source>
</reference>
<dbReference type="AlphaFoldDB" id="A0AAD6XM70"/>
<organism evidence="2 3">
    <name type="scientific">Mycena belliarum</name>
    <dbReference type="NCBI Taxonomy" id="1033014"/>
    <lineage>
        <taxon>Eukaryota</taxon>
        <taxon>Fungi</taxon>
        <taxon>Dikarya</taxon>
        <taxon>Basidiomycota</taxon>
        <taxon>Agaricomycotina</taxon>
        <taxon>Agaricomycetes</taxon>
        <taxon>Agaricomycetidae</taxon>
        <taxon>Agaricales</taxon>
        <taxon>Marasmiineae</taxon>
        <taxon>Mycenaceae</taxon>
        <taxon>Mycena</taxon>
    </lineage>
</organism>
<feature type="region of interest" description="Disordered" evidence="1">
    <location>
        <begin position="327"/>
        <end position="376"/>
    </location>
</feature>
<feature type="region of interest" description="Disordered" evidence="1">
    <location>
        <begin position="52"/>
        <end position="88"/>
    </location>
</feature>
<evidence type="ECO:0000313" key="2">
    <source>
        <dbReference type="EMBL" id="KAJ7075134.1"/>
    </source>
</evidence>
<keyword evidence="3" id="KW-1185">Reference proteome</keyword>
<name>A0AAD6XM70_9AGAR</name>
<evidence type="ECO:0000313" key="3">
    <source>
        <dbReference type="Proteomes" id="UP001222325"/>
    </source>
</evidence>
<feature type="compositionally biased region" description="Basic residues" evidence="1">
    <location>
        <begin position="357"/>
        <end position="366"/>
    </location>
</feature>
<gene>
    <name evidence="2" type="ORF">B0H15DRAFT_956788</name>
</gene>
<accession>A0AAD6XM70</accession>